<dbReference type="GO" id="GO:0110155">
    <property type="term" value="P:NAD-cap decapping"/>
    <property type="evidence" value="ECO:0007669"/>
    <property type="project" value="TreeGrafter"/>
</dbReference>
<dbReference type="PANTHER" id="PTHR12395:SF9">
    <property type="entry name" value="DECAPPING AND EXORIBONUCLEASE PROTEIN"/>
    <property type="match status" value="1"/>
</dbReference>
<protein>
    <recommendedName>
        <fullName evidence="6">Decapping nuclease</fullName>
        <ecNumber evidence="6">3.6.1.-</ecNumber>
    </recommendedName>
</protein>
<dbReference type="InterPro" id="IPR039039">
    <property type="entry name" value="RAI1-like_fam"/>
</dbReference>
<evidence type="ECO:0000256" key="6">
    <source>
        <dbReference type="RuleBase" id="RU367113"/>
    </source>
</evidence>
<dbReference type="GO" id="GO:0003723">
    <property type="term" value="F:RNA binding"/>
    <property type="evidence" value="ECO:0007669"/>
    <property type="project" value="UniProtKB-KW"/>
</dbReference>
<comment type="catalytic activity">
    <reaction evidence="4">
        <text>a 5'-end triphospho-ribonucleoside in mRNA + H2O = a 5'-end phospho-ribonucleoside in mRNA + diphosphate + H(+)</text>
        <dbReference type="Rhea" id="RHEA:78683"/>
        <dbReference type="Rhea" id="RHEA-COMP:15692"/>
        <dbReference type="Rhea" id="RHEA-COMP:17164"/>
        <dbReference type="ChEBI" id="CHEBI:15377"/>
        <dbReference type="ChEBI" id="CHEBI:15378"/>
        <dbReference type="ChEBI" id="CHEBI:33019"/>
        <dbReference type="ChEBI" id="CHEBI:138282"/>
        <dbReference type="ChEBI" id="CHEBI:167618"/>
    </reaction>
    <physiologicalReaction direction="left-to-right" evidence="4">
        <dbReference type="Rhea" id="RHEA:78684"/>
    </physiologicalReaction>
</comment>
<dbReference type="GO" id="GO:0000956">
    <property type="term" value="P:nuclear-transcribed mRNA catabolic process"/>
    <property type="evidence" value="ECO:0007669"/>
    <property type="project" value="TreeGrafter"/>
</dbReference>
<evidence type="ECO:0000256" key="4">
    <source>
        <dbReference type="ARBA" id="ARBA00044692"/>
    </source>
</evidence>
<keyword evidence="6" id="KW-0540">Nuclease</keyword>
<keyword evidence="10" id="KW-1185">Reference proteome</keyword>
<feature type="domain" description="RAI1-like" evidence="8">
    <location>
        <begin position="49"/>
        <end position="397"/>
    </location>
</feature>
<evidence type="ECO:0000313" key="10">
    <source>
        <dbReference type="Proteomes" id="UP000292702"/>
    </source>
</evidence>
<evidence type="ECO:0000256" key="7">
    <source>
        <dbReference type="SAM" id="MobiDB-lite"/>
    </source>
</evidence>
<feature type="compositionally biased region" description="Polar residues" evidence="7">
    <location>
        <begin position="424"/>
        <end position="438"/>
    </location>
</feature>
<evidence type="ECO:0000313" key="9">
    <source>
        <dbReference type="EMBL" id="TCD63733.1"/>
    </source>
</evidence>
<dbReference type="PANTHER" id="PTHR12395">
    <property type="entry name" value="DOM-3 RELATED"/>
    <property type="match status" value="1"/>
</dbReference>
<dbReference type="InterPro" id="IPR013961">
    <property type="entry name" value="RAI1"/>
</dbReference>
<comment type="catalytic activity">
    <reaction evidence="3">
        <text>a 5'-end (N(7)-methyl 5'-triphosphoguanosine)-ribonucleoside-ribonucleotide in mRNA + H2O = a (N(7)-methyl 5'-triphosphoguanosine)-nucleoside + a 5'-end phospho-ribonucleoside in mRNA + H(+)</text>
        <dbReference type="Rhea" id="RHEA:66928"/>
        <dbReference type="Rhea" id="RHEA-COMP:15692"/>
        <dbReference type="Rhea" id="RHEA-COMP:17313"/>
        <dbReference type="ChEBI" id="CHEBI:15377"/>
        <dbReference type="ChEBI" id="CHEBI:15378"/>
        <dbReference type="ChEBI" id="CHEBI:138282"/>
        <dbReference type="ChEBI" id="CHEBI:172876"/>
        <dbReference type="ChEBI" id="CHEBI:172877"/>
    </reaction>
    <physiologicalReaction direction="left-to-right" evidence="3">
        <dbReference type="Rhea" id="RHEA:66929"/>
    </physiologicalReaction>
</comment>
<organism evidence="9 10">
    <name type="scientific">Steccherinum ochraceum</name>
    <dbReference type="NCBI Taxonomy" id="92696"/>
    <lineage>
        <taxon>Eukaryota</taxon>
        <taxon>Fungi</taxon>
        <taxon>Dikarya</taxon>
        <taxon>Basidiomycota</taxon>
        <taxon>Agaricomycotina</taxon>
        <taxon>Agaricomycetes</taxon>
        <taxon>Polyporales</taxon>
        <taxon>Steccherinaceae</taxon>
        <taxon>Steccherinum</taxon>
    </lineage>
</organism>
<comment type="cofactor">
    <cofactor evidence="1 6">
        <name>a divalent metal cation</name>
        <dbReference type="ChEBI" id="CHEBI:60240"/>
    </cofactor>
</comment>
<keyword evidence="6" id="KW-0378">Hydrolase</keyword>
<evidence type="ECO:0000256" key="3">
    <source>
        <dbReference type="ARBA" id="ARBA00044676"/>
    </source>
</evidence>
<keyword evidence="6" id="KW-0539">Nucleus</keyword>
<proteinExistence type="inferred from homology"/>
<keyword evidence="6" id="KW-0694">RNA-binding</keyword>
<feature type="region of interest" description="Disordered" evidence="7">
    <location>
        <begin position="1"/>
        <end position="44"/>
    </location>
</feature>
<keyword evidence="6" id="KW-0547">Nucleotide-binding</keyword>
<sequence>MKRAHSEVLSGDEVPNKKIKTSEPEVSESHTSLLYTPPSGRAPGPVTFQQPQQLVTFSYTPQHELEFTNSALRYYVDPPNGADLRYGYDRWIKRPEEKGRLDSLLRAVSRTRSKMKEGQPSAPDWLSTIGVVSWRGVMTKILTAPYEERDGWDLNVMLVNGTLYFEEHSSDARLVDRNNLPPNQRLQTYYGYSFESYCTSSERPTDGHKAGWGGDVDTNVQWCSVVKTKLADTRLVIGGEVDCVRDKHTGKTNTLVELKTSMNIRHAQDEARFEKKLLKFYFQSFLLGVPEIVVGFRSPQGRLGTIQSFKTVEIPRMVRGKPHAWDPTRCLDWANRFLTFLKDTITPCIDKEDSAATPVWRIKFNPGTGISASLLDKTGVDEVSAGEERVGFLPKWYLDELKDSKAVPLLHQASPNHVPKRDSIQPSQPTALPSGWQI</sequence>
<comment type="function">
    <text evidence="6">Decapping enzyme for NAD-capped RNAs: specifically hydrolyzes the nicotinamide adenine dinucleotide (NAD) cap from a subset of RNAs by removing the entire NAD moiety from the 5'-end of an NAD-capped RNA.</text>
</comment>
<dbReference type="AlphaFoldDB" id="A0A4R0RAR3"/>
<evidence type="ECO:0000256" key="2">
    <source>
        <dbReference type="ARBA" id="ARBA00006562"/>
    </source>
</evidence>
<dbReference type="GO" id="GO:0000166">
    <property type="term" value="F:nucleotide binding"/>
    <property type="evidence" value="ECO:0007669"/>
    <property type="project" value="UniProtKB-KW"/>
</dbReference>
<dbReference type="EMBL" id="RWJN01000278">
    <property type="protein sequence ID" value="TCD63733.1"/>
    <property type="molecule type" value="Genomic_DNA"/>
</dbReference>
<comment type="caution">
    <text evidence="9">The sequence shown here is derived from an EMBL/GenBank/DDBJ whole genome shotgun (WGS) entry which is preliminary data.</text>
</comment>
<reference evidence="9 10" key="1">
    <citation type="submission" date="2018-11" db="EMBL/GenBank/DDBJ databases">
        <title>Genome assembly of Steccherinum ochraceum LE-BIN_3174, the white-rot fungus of the Steccherinaceae family (The Residual Polyporoid clade, Polyporales, Basidiomycota).</title>
        <authorList>
            <person name="Fedorova T.V."/>
            <person name="Glazunova O.A."/>
            <person name="Landesman E.O."/>
            <person name="Moiseenko K.V."/>
            <person name="Psurtseva N.V."/>
            <person name="Savinova O.S."/>
            <person name="Shakhova N.V."/>
            <person name="Tyazhelova T.V."/>
            <person name="Vasina D.V."/>
        </authorList>
    </citation>
    <scope>NUCLEOTIDE SEQUENCE [LARGE SCALE GENOMIC DNA]</scope>
    <source>
        <strain evidence="9 10">LE-BIN_3174</strain>
    </source>
</reference>
<evidence type="ECO:0000259" key="8">
    <source>
        <dbReference type="Pfam" id="PF08652"/>
    </source>
</evidence>
<dbReference type="GO" id="GO:0005634">
    <property type="term" value="C:nucleus"/>
    <property type="evidence" value="ECO:0007669"/>
    <property type="project" value="UniProtKB-SubCell"/>
</dbReference>
<name>A0A4R0RAR3_9APHY</name>
<dbReference type="GO" id="GO:0046872">
    <property type="term" value="F:metal ion binding"/>
    <property type="evidence" value="ECO:0007669"/>
    <property type="project" value="UniProtKB-KW"/>
</dbReference>
<comment type="subcellular location">
    <subcellularLocation>
        <location evidence="6">Nucleus</location>
    </subcellularLocation>
</comment>
<feature type="compositionally biased region" description="Basic and acidic residues" evidence="7">
    <location>
        <begin position="14"/>
        <end position="23"/>
    </location>
</feature>
<dbReference type="Pfam" id="PF08652">
    <property type="entry name" value="RAI1"/>
    <property type="match status" value="1"/>
</dbReference>
<keyword evidence="6" id="KW-0479">Metal-binding</keyword>
<accession>A0A4R0RAR3</accession>
<evidence type="ECO:0000256" key="5">
    <source>
        <dbReference type="ARBA" id="ARBA00048124"/>
    </source>
</evidence>
<dbReference type="STRING" id="92696.A0A4R0RAR3"/>
<dbReference type="EC" id="3.6.1.-" evidence="6"/>
<dbReference type="GO" id="GO:0004518">
    <property type="term" value="F:nuclease activity"/>
    <property type="evidence" value="ECO:0007669"/>
    <property type="project" value="UniProtKB-KW"/>
</dbReference>
<comment type="catalytic activity">
    <reaction evidence="5">
        <text>a 5'-end NAD(+)-phospho-ribonucleoside in mRNA + H2O = a 5'-end phospho-ribonucleoside in mRNA + NAD(+) + H(+)</text>
        <dbReference type="Rhea" id="RHEA:60880"/>
        <dbReference type="Rhea" id="RHEA-COMP:15692"/>
        <dbReference type="Rhea" id="RHEA-COMP:15698"/>
        <dbReference type="ChEBI" id="CHEBI:15377"/>
        <dbReference type="ChEBI" id="CHEBI:15378"/>
        <dbReference type="ChEBI" id="CHEBI:57540"/>
        <dbReference type="ChEBI" id="CHEBI:138282"/>
        <dbReference type="ChEBI" id="CHEBI:144029"/>
    </reaction>
    <physiologicalReaction direction="left-to-right" evidence="5">
        <dbReference type="Rhea" id="RHEA:60881"/>
    </physiologicalReaction>
</comment>
<dbReference type="Proteomes" id="UP000292702">
    <property type="component" value="Unassembled WGS sequence"/>
</dbReference>
<evidence type="ECO:0000256" key="1">
    <source>
        <dbReference type="ARBA" id="ARBA00001968"/>
    </source>
</evidence>
<comment type="similarity">
    <text evidence="2 6">Belongs to the DXO/Dom3Z family.</text>
</comment>
<feature type="region of interest" description="Disordered" evidence="7">
    <location>
        <begin position="414"/>
        <end position="438"/>
    </location>
</feature>
<gene>
    <name evidence="9" type="primary">RAI1</name>
    <name evidence="9" type="ORF">EIP91_004984</name>
</gene>
<dbReference type="GO" id="GO:0005829">
    <property type="term" value="C:cytosol"/>
    <property type="evidence" value="ECO:0007669"/>
    <property type="project" value="TreeGrafter"/>
</dbReference>
<dbReference type="OrthoDB" id="5853397at2759"/>
<dbReference type="GO" id="GO:0034353">
    <property type="term" value="F:mRNA 5'-diphosphatase activity"/>
    <property type="evidence" value="ECO:0007669"/>
    <property type="project" value="TreeGrafter"/>
</dbReference>